<comment type="pathway">
    <text evidence="4">Amino-sugar metabolism; N-acetylneuraminate degradation; D-fructose 6-phosphate from N-acetylneuraminate: step 5/5.</text>
</comment>
<comment type="caution">
    <text evidence="6">The sequence shown here is derived from an EMBL/GenBank/DDBJ whole genome shotgun (WGS) entry which is preliminary data.</text>
</comment>
<dbReference type="Gene3D" id="3.40.50.1360">
    <property type="match status" value="1"/>
</dbReference>
<dbReference type="EC" id="3.5.99.6" evidence="4"/>
<evidence type="ECO:0000256" key="2">
    <source>
        <dbReference type="ARBA" id="ARBA00022801"/>
    </source>
</evidence>
<dbReference type="GO" id="GO:0004342">
    <property type="term" value="F:glucosamine-6-phosphate deaminase activity"/>
    <property type="evidence" value="ECO:0007669"/>
    <property type="project" value="UniProtKB-UniRule"/>
</dbReference>
<dbReference type="FunFam" id="3.40.50.1360:FF:000003">
    <property type="entry name" value="Glucosamine-6-phosphate deaminase"/>
    <property type="match status" value="1"/>
</dbReference>
<feature type="active site" description="For ring-opening step" evidence="4">
    <location>
        <position position="171"/>
    </location>
</feature>
<dbReference type="InterPro" id="IPR018321">
    <property type="entry name" value="Glucosamine6P_isomerase_CS"/>
</dbReference>
<feature type="domain" description="Glucosamine/galactosamine-6-phosphate isomerase" evidence="5">
    <location>
        <begin position="56"/>
        <end position="257"/>
    </location>
</feature>
<proteinExistence type="inferred from homology"/>
<dbReference type="PROSITE" id="PS01161">
    <property type="entry name" value="GLC_GALNAC_ISOMERASE"/>
    <property type="match status" value="1"/>
</dbReference>
<dbReference type="InterPro" id="IPR037171">
    <property type="entry name" value="NagB/RpiA_transferase-like"/>
</dbReference>
<dbReference type="InterPro" id="IPR004547">
    <property type="entry name" value="Glucosamine6P_isomerase"/>
</dbReference>
<reference evidence="6 7" key="1">
    <citation type="submission" date="2011-01" db="EMBL/GenBank/DDBJ databases">
        <authorList>
            <person name="Muzny D."/>
            <person name="Qin X."/>
            <person name="Deng J."/>
            <person name="Jiang H."/>
            <person name="Liu Y."/>
            <person name="Qu J."/>
            <person name="Song X.-Z."/>
            <person name="Zhang L."/>
            <person name="Thornton R."/>
            <person name="Coyle M."/>
            <person name="Francisco L."/>
            <person name="Jackson L."/>
            <person name="Javaid M."/>
            <person name="Korchina V."/>
            <person name="Kovar C."/>
            <person name="Mata R."/>
            <person name="Mathew T."/>
            <person name="Ngo R."/>
            <person name="Nguyen L."/>
            <person name="Nguyen N."/>
            <person name="Okwuonu G."/>
            <person name="Ongeri F."/>
            <person name="Pham C."/>
            <person name="Simmons D."/>
            <person name="Wilczek-Boney K."/>
            <person name="Hale W."/>
            <person name="Jakkamsetti A."/>
            <person name="Pham P."/>
            <person name="Ruth R."/>
            <person name="San Lucas F."/>
            <person name="Warren J."/>
            <person name="Zhang J."/>
            <person name="Zhao Z."/>
            <person name="Zhou C."/>
            <person name="Zhu D."/>
            <person name="Lee S."/>
            <person name="Bess C."/>
            <person name="Blankenburg K."/>
            <person name="Forbes L."/>
            <person name="Fu Q."/>
            <person name="Gubbala S."/>
            <person name="Hirani K."/>
            <person name="Jayaseelan J.C."/>
            <person name="Lara F."/>
            <person name="Munidasa M."/>
            <person name="Palculict T."/>
            <person name="Patil S."/>
            <person name="Pu L.-L."/>
            <person name="Saada N."/>
            <person name="Tang L."/>
            <person name="Weissenberger G."/>
            <person name="Zhu Y."/>
            <person name="Hemphill L."/>
            <person name="Shang Y."/>
            <person name="Youmans B."/>
            <person name="Ayvaz T."/>
            <person name="Ross M."/>
            <person name="Santibanez J."/>
            <person name="Aqrawi P."/>
            <person name="Gross S."/>
            <person name="Joshi V."/>
            <person name="Fowler G."/>
            <person name="Nazareth L."/>
            <person name="Reid J."/>
            <person name="Worley K."/>
            <person name="Petrosino J."/>
            <person name="Highlander S."/>
            <person name="Gibbs R."/>
        </authorList>
    </citation>
    <scope>NUCLEOTIDE SEQUENCE [LARGE SCALE GENOMIC DNA]</scope>
    <source>
        <strain evidence="6 7">ATCC 12755</strain>
    </source>
</reference>
<accession>F0EPL0</accession>
<dbReference type="EMBL" id="AEWT01000031">
    <property type="protein sequence ID" value="EGC68235.1"/>
    <property type="molecule type" value="Genomic_DNA"/>
</dbReference>
<dbReference type="HAMAP" id="MF_01241">
    <property type="entry name" value="GlcN6P_deamin"/>
    <property type="match status" value="1"/>
</dbReference>
<dbReference type="GO" id="GO:0005737">
    <property type="term" value="C:cytoplasm"/>
    <property type="evidence" value="ECO:0007669"/>
    <property type="project" value="TreeGrafter"/>
</dbReference>
<comment type="caution">
    <text evidence="4">Lacks conserved residue(s) required for the propagation of feature annotation.</text>
</comment>
<feature type="active site" description="Proton acceptor; for ring-opening step" evidence="4">
    <location>
        <position position="166"/>
    </location>
</feature>
<dbReference type="GO" id="GO:0019262">
    <property type="term" value="P:N-acetylneuraminate catabolic process"/>
    <property type="evidence" value="ECO:0007669"/>
    <property type="project" value="UniProtKB-UniRule"/>
</dbReference>
<dbReference type="Pfam" id="PF01182">
    <property type="entry name" value="Glucosamine_iso"/>
    <property type="match status" value="1"/>
</dbReference>
<dbReference type="UniPathway" id="UPA00629">
    <property type="reaction ID" value="UER00684"/>
</dbReference>
<feature type="active site" description="Proton acceptor; for enolization step" evidence="4">
    <location>
        <position position="98"/>
    </location>
</feature>
<evidence type="ECO:0000313" key="6">
    <source>
        <dbReference type="EMBL" id="EGC68235.1"/>
    </source>
</evidence>
<evidence type="ECO:0000256" key="3">
    <source>
        <dbReference type="ARBA" id="ARBA00023277"/>
    </source>
</evidence>
<dbReference type="GO" id="GO:0006043">
    <property type="term" value="P:glucosamine catabolic process"/>
    <property type="evidence" value="ECO:0007669"/>
    <property type="project" value="TreeGrafter"/>
</dbReference>
<evidence type="ECO:0000256" key="1">
    <source>
        <dbReference type="ARBA" id="ARBA00000644"/>
    </source>
</evidence>
<dbReference type="InterPro" id="IPR006148">
    <property type="entry name" value="Glc/Gal-6P_isomerase"/>
</dbReference>
<dbReference type="GO" id="GO:0006046">
    <property type="term" value="P:N-acetylglucosamine catabolic process"/>
    <property type="evidence" value="ECO:0007669"/>
    <property type="project" value="UniProtKB-UniRule"/>
</dbReference>
<dbReference type="AlphaFoldDB" id="F0EPL0"/>
<dbReference type="PANTHER" id="PTHR11280:SF5">
    <property type="entry name" value="GLUCOSAMINE-6-PHOSPHATE ISOMERASE"/>
    <property type="match status" value="1"/>
</dbReference>
<evidence type="ECO:0000259" key="5">
    <source>
        <dbReference type="Pfam" id="PF01182"/>
    </source>
</evidence>
<dbReference type="CDD" id="cd01399">
    <property type="entry name" value="GlcN6P_deaminase"/>
    <property type="match status" value="1"/>
</dbReference>
<comment type="similarity">
    <text evidence="4">Belongs to the glucosamine/galactosamine-6-phosphate isomerase family. NagB subfamily.</text>
</comment>
<dbReference type="HOGENOM" id="CLU_049611_1_0_9"/>
<sequence length="269" mass="29595">MIGDKEKIVIWSRLIIVIKHNLWYYWTIPNRNGALIMEIIRVKDAAQGGKKAFELIQEGMANGAKVLGLATGSTPETLYAEMTASEVDFSEMTSVNLDEYVGLGGEDEQSYRYFMNAHLFNKKPFKETFVPNGKAEDLEAECQRYDSVIADHPVDIQILGIGQNGHIGFNEPGASFEGTTSVVDLTESTINANKRYFDKVEDVPTTAISMGIGSIMQSKKIILMAFGEVKADAIQKMVEGPVTNELPASVLQKHDDVIVIIDEAAASNL</sequence>
<keyword evidence="3 4" id="KW-0119">Carbohydrate metabolism</keyword>
<dbReference type="PANTHER" id="PTHR11280">
    <property type="entry name" value="GLUCOSAMINE-6-PHOSPHATE ISOMERASE"/>
    <property type="match status" value="1"/>
</dbReference>
<dbReference type="SUPFAM" id="SSF100950">
    <property type="entry name" value="NagB/RpiA/CoA transferase-like"/>
    <property type="match status" value="1"/>
</dbReference>
<protein>
    <recommendedName>
        <fullName evidence="4">Glucosamine-6-phosphate deaminase</fullName>
        <ecNumber evidence="4">3.5.99.6</ecNumber>
    </recommendedName>
    <alternativeName>
        <fullName evidence="4">GlcN6P deaminase</fullName>
        <shortName evidence="4">GNPDA</shortName>
    </alternativeName>
    <alternativeName>
        <fullName evidence="4">Glucosamine-6-phosphate isomerase</fullName>
    </alternativeName>
</protein>
<name>F0EPL0_ENTCA</name>
<dbReference type="GO" id="GO:0005975">
    <property type="term" value="P:carbohydrate metabolic process"/>
    <property type="evidence" value="ECO:0007669"/>
    <property type="project" value="InterPro"/>
</dbReference>
<feature type="active site" description="For ring-opening step" evidence="4">
    <location>
        <position position="164"/>
    </location>
</feature>
<comment type="function">
    <text evidence="4">Catalyzes the reversible isomerization-deamination of glucosamine 6-phosphate (GlcN6P) to form fructose 6-phosphate (Fru6P) and ammonium ion.</text>
</comment>
<evidence type="ECO:0000256" key="4">
    <source>
        <dbReference type="HAMAP-Rule" id="MF_01241"/>
    </source>
</evidence>
<keyword evidence="2 4" id="KW-0378">Hydrolase</keyword>
<dbReference type="NCBIfam" id="TIGR00502">
    <property type="entry name" value="nagB"/>
    <property type="match status" value="1"/>
</dbReference>
<dbReference type="GO" id="GO:0042802">
    <property type="term" value="F:identical protein binding"/>
    <property type="evidence" value="ECO:0007669"/>
    <property type="project" value="TreeGrafter"/>
</dbReference>
<evidence type="ECO:0000313" key="7">
    <source>
        <dbReference type="Proteomes" id="UP000004835"/>
    </source>
</evidence>
<comment type="catalytic activity">
    <reaction evidence="1 4">
        <text>alpha-D-glucosamine 6-phosphate + H2O = beta-D-fructose 6-phosphate + NH4(+)</text>
        <dbReference type="Rhea" id="RHEA:12172"/>
        <dbReference type="ChEBI" id="CHEBI:15377"/>
        <dbReference type="ChEBI" id="CHEBI:28938"/>
        <dbReference type="ChEBI" id="CHEBI:57634"/>
        <dbReference type="ChEBI" id="CHEBI:75989"/>
        <dbReference type="EC" id="3.5.99.6"/>
    </reaction>
</comment>
<dbReference type="Proteomes" id="UP000004835">
    <property type="component" value="Unassembled WGS sequence"/>
</dbReference>
<organism evidence="6 7">
    <name type="scientific">Enterococcus casseliflavus ATCC 12755</name>
    <dbReference type="NCBI Taxonomy" id="888066"/>
    <lineage>
        <taxon>Bacteria</taxon>
        <taxon>Bacillati</taxon>
        <taxon>Bacillota</taxon>
        <taxon>Bacilli</taxon>
        <taxon>Lactobacillales</taxon>
        <taxon>Enterococcaceae</taxon>
        <taxon>Enterococcus</taxon>
    </lineage>
</organism>
<gene>
    <name evidence="4 6" type="primary">nagB</name>
    <name evidence="6" type="ORF">HMPREF9087_3352</name>
</gene>